<evidence type="ECO:0000313" key="4">
    <source>
        <dbReference type="Proteomes" id="UP000446657"/>
    </source>
</evidence>
<gene>
    <name evidence="3" type="ORF">GMD30_02545</name>
</gene>
<protein>
    <submittedName>
        <fullName evidence="3">LytR family transcriptional regulator</fullName>
    </submittedName>
</protein>
<comment type="caution">
    <text evidence="3">The sequence shown here is derived from an EMBL/GenBank/DDBJ whole genome shotgun (WGS) entry which is preliminary data.</text>
</comment>
<reference evidence="3 4" key="1">
    <citation type="journal article" date="2019" name="Nat. Med.">
        <title>A library of human gut bacterial isolates paired with longitudinal multiomics data enables mechanistic microbiome research.</title>
        <authorList>
            <person name="Poyet M."/>
            <person name="Groussin M."/>
            <person name="Gibbons S.M."/>
            <person name="Avila-Pacheco J."/>
            <person name="Jiang X."/>
            <person name="Kearney S.M."/>
            <person name="Perrotta A.R."/>
            <person name="Berdy B."/>
            <person name="Zhao S."/>
            <person name="Lieberman T.D."/>
            <person name="Swanson P.K."/>
            <person name="Smith M."/>
            <person name="Roesemann S."/>
            <person name="Alexander J.E."/>
            <person name="Rich S.A."/>
            <person name="Livny J."/>
            <person name="Vlamakis H."/>
            <person name="Clish C."/>
            <person name="Bullock K."/>
            <person name="Deik A."/>
            <person name="Scott J."/>
            <person name="Pierce K.A."/>
            <person name="Xavier R.J."/>
            <person name="Alm E.J."/>
        </authorList>
    </citation>
    <scope>NUCLEOTIDE SEQUENCE [LARGE SCALE GENOMIC DNA]</scope>
    <source>
        <strain evidence="3 4">BIOML-A1</strain>
    </source>
</reference>
<sequence>MRAATMAATMAAIMEITENIMRRMHEPSTKLHNALYFMSGMMVVILALVIVAGVKTKAENAGFHIADDTENSYEQQVAGQTDTTQDSGQEKWQEGVVAYQGKEYLYNTDIKTYLMMGVDIDGPVQQSSDYTQGGQSDALFLLVVNNKTEQLQVISINRNTMADIELCDEEGIDMGPLKTQICLQHAFGDGKRLSCSKTVDAVSGLFQNIPISGYLAMNMGGIPQMNDAVGGVEVTVQQDISFPKAGVNLKKGQKVTLNGTQAYYYLHGRDTEEYDSATKRLQREEQYIVAYMDKLKKVSTENPDQVTEIYNSVSDYLVTSVDFTSMIEQLMNYGFSEDQMYTVPGKTVEGKPIDGKRYEEYHVDEDAMEELIMKVFYTPVQ</sequence>
<evidence type="ECO:0000256" key="1">
    <source>
        <dbReference type="ARBA" id="ARBA00006068"/>
    </source>
</evidence>
<dbReference type="EMBL" id="WNAL01000003">
    <property type="protein sequence ID" value="MTR80603.1"/>
    <property type="molecule type" value="Genomic_DNA"/>
</dbReference>
<proteinExistence type="inferred from homology"/>
<dbReference type="Pfam" id="PF03816">
    <property type="entry name" value="LytR_cpsA_psr"/>
    <property type="match status" value="1"/>
</dbReference>
<name>A0A844KL39_9FIRM</name>
<dbReference type="NCBIfam" id="TIGR00350">
    <property type="entry name" value="lytR_cpsA_psr"/>
    <property type="match status" value="1"/>
</dbReference>
<comment type="similarity">
    <text evidence="1">Belongs to the LytR/CpsA/Psr (LCP) family.</text>
</comment>
<dbReference type="Proteomes" id="UP000446657">
    <property type="component" value="Unassembled WGS sequence"/>
</dbReference>
<evidence type="ECO:0000313" key="3">
    <source>
        <dbReference type="EMBL" id="MTR80603.1"/>
    </source>
</evidence>
<accession>A0A844KL39</accession>
<feature type="domain" description="Cell envelope-related transcriptional attenuator" evidence="2">
    <location>
        <begin position="136"/>
        <end position="296"/>
    </location>
</feature>
<dbReference type="PANTHER" id="PTHR33392">
    <property type="entry name" value="POLYISOPRENYL-TEICHOIC ACID--PEPTIDOGLYCAN TEICHOIC ACID TRANSFERASE TAGU"/>
    <property type="match status" value="1"/>
</dbReference>
<evidence type="ECO:0000259" key="2">
    <source>
        <dbReference type="Pfam" id="PF03816"/>
    </source>
</evidence>
<organism evidence="3 4">
    <name type="scientific">Roseburia faecis</name>
    <dbReference type="NCBI Taxonomy" id="301302"/>
    <lineage>
        <taxon>Bacteria</taxon>
        <taxon>Bacillati</taxon>
        <taxon>Bacillota</taxon>
        <taxon>Clostridia</taxon>
        <taxon>Lachnospirales</taxon>
        <taxon>Lachnospiraceae</taxon>
        <taxon>Roseburia</taxon>
    </lineage>
</organism>
<dbReference type="InterPro" id="IPR050922">
    <property type="entry name" value="LytR/CpsA/Psr_CW_biosynth"/>
</dbReference>
<dbReference type="AlphaFoldDB" id="A0A844KL39"/>
<dbReference type="PANTHER" id="PTHR33392:SF6">
    <property type="entry name" value="POLYISOPRENYL-TEICHOIC ACID--PEPTIDOGLYCAN TEICHOIC ACID TRANSFERASE TAGU"/>
    <property type="match status" value="1"/>
</dbReference>
<dbReference type="InterPro" id="IPR004474">
    <property type="entry name" value="LytR_CpsA_psr"/>
</dbReference>
<dbReference type="Gene3D" id="3.40.630.190">
    <property type="entry name" value="LCP protein"/>
    <property type="match status" value="1"/>
</dbReference>